<dbReference type="Proteomes" id="UP000245771">
    <property type="component" value="Unassembled WGS sequence"/>
</dbReference>
<dbReference type="OrthoDB" id="423313at2759"/>
<feature type="compositionally biased region" description="Polar residues" evidence="1">
    <location>
        <begin position="347"/>
        <end position="356"/>
    </location>
</feature>
<dbReference type="PANTHER" id="PTHR45694:SF18">
    <property type="entry name" value="GLUTAREDOXIN-1-RELATED"/>
    <property type="match status" value="1"/>
</dbReference>
<dbReference type="PRINTS" id="PR00160">
    <property type="entry name" value="GLUTAREDOXIN"/>
</dbReference>
<dbReference type="RefSeq" id="XP_025355272.1">
    <property type="nucleotide sequence ID" value="XM_025501693.1"/>
</dbReference>
<dbReference type="SUPFAM" id="SSF52833">
    <property type="entry name" value="Thioredoxin-like"/>
    <property type="match status" value="1"/>
</dbReference>
<feature type="region of interest" description="Disordered" evidence="1">
    <location>
        <begin position="1"/>
        <end position="28"/>
    </location>
</feature>
<dbReference type="AlphaFoldDB" id="A0A316VBX1"/>
<dbReference type="GO" id="GO:0005737">
    <property type="term" value="C:cytoplasm"/>
    <property type="evidence" value="ECO:0007669"/>
    <property type="project" value="TreeGrafter"/>
</dbReference>
<dbReference type="PANTHER" id="PTHR45694">
    <property type="entry name" value="GLUTAREDOXIN 2"/>
    <property type="match status" value="1"/>
</dbReference>
<protein>
    <submittedName>
        <fullName evidence="3">Glutaredoxin-domain-containing protein</fullName>
    </submittedName>
</protein>
<proteinExistence type="predicted"/>
<feature type="region of interest" description="Disordered" evidence="1">
    <location>
        <begin position="332"/>
        <end position="390"/>
    </location>
</feature>
<dbReference type="Gene3D" id="3.40.30.10">
    <property type="entry name" value="Glutaredoxin"/>
    <property type="match status" value="1"/>
</dbReference>
<dbReference type="InterPro" id="IPR014025">
    <property type="entry name" value="Glutaredoxin_subgr"/>
</dbReference>
<dbReference type="EMBL" id="KZ819603">
    <property type="protein sequence ID" value="PWN34970.1"/>
    <property type="molecule type" value="Genomic_DNA"/>
</dbReference>
<organism evidence="3 4">
    <name type="scientific">Meira miltonrushii</name>
    <dbReference type="NCBI Taxonomy" id="1280837"/>
    <lineage>
        <taxon>Eukaryota</taxon>
        <taxon>Fungi</taxon>
        <taxon>Dikarya</taxon>
        <taxon>Basidiomycota</taxon>
        <taxon>Ustilaginomycotina</taxon>
        <taxon>Exobasidiomycetes</taxon>
        <taxon>Exobasidiales</taxon>
        <taxon>Brachybasidiaceae</taxon>
        <taxon>Meira</taxon>
    </lineage>
</organism>
<name>A0A316VBX1_9BASI</name>
<dbReference type="InterPro" id="IPR036249">
    <property type="entry name" value="Thioredoxin-like_sf"/>
</dbReference>
<dbReference type="STRING" id="1280837.A0A316VBX1"/>
<dbReference type="InParanoid" id="A0A316VBX1"/>
<dbReference type="GeneID" id="37023474"/>
<dbReference type="GO" id="GO:0034599">
    <property type="term" value="P:cellular response to oxidative stress"/>
    <property type="evidence" value="ECO:0007669"/>
    <property type="project" value="TreeGrafter"/>
</dbReference>
<evidence type="ECO:0000259" key="2">
    <source>
        <dbReference type="Pfam" id="PF00462"/>
    </source>
</evidence>
<feature type="compositionally biased region" description="Polar residues" evidence="1">
    <location>
        <begin position="1"/>
        <end position="13"/>
    </location>
</feature>
<keyword evidence="4" id="KW-1185">Reference proteome</keyword>
<evidence type="ECO:0000313" key="3">
    <source>
        <dbReference type="EMBL" id="PWN34970.1"/>
    </source>
</evidence>
<dbReference type="PROSITE" id="PS51354">
    <property type="entry name" value="GLUTAREDOXIN_2"/>
    <property type="match status" value="1"/>
</dbReference>
<evidence type="ECO:0000313" key="4">
    <source>
        <dbReference type="Proteomes" id="UP000245771"/>
    </source>
</evidence>
<dbReference type="GO" id="GO:0005634">
    <property type="term" value="C:nucleus"/>
    <property type="evidence" value="ECO:0007669"/>
    <property type="project" value="TreeGrafter"/>
</dbReference>
<accession>A0A316VBX1</accession>
<dbReference type="GO" id="GO:0015038">
    <property type="term" value="F:glutathione disulfide oxidoreductase activity"/>
    <property type="evidence" value="ECO:0007669"/>
    <property type="project" value="TreeGrafter"/>
</dbReference>
<evidence type="ECO:0000256" key="1">
    <source>
        <dbReference type="SAM" id="MobiDB-lite"/>
    </source>
</evidence>
<dbReference type="Pfam" id="PF00462">
    <property type="entry name" value="Glutaredoxin"/>
    <property type="match status" value="1"/>
</dbReference>
<sequence length="528" mass="58559">MSRLRSTMHSINMHSEKGLPLPASSSSHVSARPRRRRVIIFFLLVLITCVFLTRRSDFDEFMKSKPLDRFTKNGTFKVPLPQPTDEDVDQHVTEVLVNDSDKTELTESENDKGYAPTDALRKLASTLHIPVPPSEPHEAKINPAAPLEALSGTPTPSHTDHVLLLLNAVKSKTYSIPAEVENRLNELRPKTALAFSHALSLLNGTPVSQEASHSPQPDSDSNIDDARMYMESYDSWLSKHRKQSPLTVFSKSYCPYSRRAKELLTKMGAQFDLYEVDLRPDAQALQQGLKEVSGHSTFPTIFVQDSLIGGSDDLLGLESTGVLRGILEAAASSSKPTIQNEERDSQSGDTPNSPIQNEEGDSQSGEERDSQSGEERDSQSGEETMRPDGRERLLSHACLQSEYSRPLRHTTESLMVHVEDMQSIAAPISYEHVKKRVPTSTCKPQTDSSQTNFESYFPVSLLDVSYKLSAYNQISKMQARTFTYVFLTLVASMAMLSKAAPIGKIEGREFSSNQTPTPGQGDTCYTLC</sequence>
<feature type="domain" description="Glutaredoxin" evidence="2">
    <location>
        <begin position="247"/>
        <end position="308"/>
    </location>
</feature>
<dbReference type="CDD" id="cd03419">
    <property type="entry name" value="GRX_GRXh_1_2_like"/>
    <property type="match status" value="1"/>
</dbReference>
<gene>
    <name evidence="3" type="ORF">FA14DRAFT_188998</name>
</gene>
<dbReference type="InterPro" id="IPR002109">
    <property type="entry name" value="Glutaredoxin"/>
</dbReference>
<reference evidence="3 4" key="1">
    <citation type="journal article" date="2018" name="Mol. Biol. Evol.">
        <title>Broad Genomic Sampling Reveals a Smut Pathogenic Ancestry of the Fungal Clade Ustilaginomycotina.</title>
        <authorList>
            <person name="Kijpornyongpan T."/>
            <person name="Mondo S.J."/>
            <person name="Barry K."/>
            <person name="Sandor L."/>
            <person name="Lee J."/>
            <person name="Lipzen A."/>
            <person name="Pangilinan J."/>
            <person name="LaButti K."/>
            <person name="Hainaut M."/>
            <person name="Henrissat B."/>
            <person name="Grigoriev I.V."/>
            <person name="Spatafora J.W."/>
            <person name="Aime M.C."/>
        </authorList>
    </citation>
    <scope>NUCLEOTIDE SEQUENCE [LARGE SCALE GENOMIC DNA]</scope>
    <source>
        <strain evidence="3 4">MCA 3882</strain>
    </source>
</reference>
<feature type="compositionally biased region" description="Basic and acidic residues" evidence="1">
    <location>
        <begin position="365"/>
        <end position="390"/>
    </location>
</feature>